<dbReference type="HOGENOM" id="CLU_059724_0_0_10"/>
<accession>G8TFJ6</accession>
<proteinExistence type="predicted"/>
<evidence type="ECO:0000256" key="2">
    <source>
        <dbReference type="SAM" id="MobiDB-lite"/>
    </source>
</evidence>
<dbReference type="eggNOG" id="COG1680">
    <property type="taxonomic scope" value="Bacteria"/>
</dbReference>
<evidence type="ECO:0000256" key="1">
    <source>
        <dbReference type="ARBA" id="ARBA00022801"/>
    </source>
</evidence>
<dbReference type="InterPro" id="IPR001466">
    <property type="entry name" value="Beta-lactam-related"/>
</dbReference>
<evidence type="ECO:0000259" key="3">
    <source>
        <dbReference type="Pfam" id="PF00144"/>
    </source>
</evidence>
<dbReference type="KEGG" id="nko:Niako_2072"/>
<keyword evidence="1" id="KW-0378">Hydrolase</keyword>
<dbReference type="EMBL" id="CP003178">
    <property type="protein sequence ID" value="AEV98427.1"/>
    <property type="molecule type" value="Genomic_DNA"/>
</dbReference>
<sequence>MKPVTDNLFTMKYLTYLHCLFIGLAITLPATARQKKPAIYYPPPGNWEHRAAGTVGMDSVLLQEAVAFAQAHETKEPRDLKKAHYQSAFGREPFGYPVGPLKERGPQTGLIIKNGYIVAEWGEPGRVDQTFSVAKSFLSSVAGLAYDAGLIASVDDKVYTYMAPIIPYEPGRLAADKSDALLHKDVIDLFDTDHNRTIAWNHLLRQTSDWEGTLWGKPDWADRPTQNPDEWQTRKRNAPGASYKYNDTRVNVLALALLNLWRQPLPLVLKEKIMDPIGASRTWRWTGYENSWVVMDGQLMQSVSGGSHWGGGLFISAYDQARFGYLTLRNGKWKDKQLISEAWLKMAHTPTPVQPTYGFMNFYLNTDKKLYASAPASAFAHIGAGPNIIYVDPENDLIIVARWIAGSSMNELIEKVLKSKR</sequence>
<dbReference type="STRING" id="700598.Niako_2072"/>
<feature type="domain" description="Beta-lactamase-related" evidence="3">
    <location>
        <begin position="130"/>
        <end position="400"/>
    </location>
</feature>
<dbReference type="PANTHER" id="PTHR43283">
    <property type="entry name" value="BETA-LACTAMASE-RELATED"/>
    <property type="match status" value="1"/>
</dbReference>
<dbReference type="Pfam" id="PF00144">
    <property type="entry name" value="Beta-lactamase"/>
    <property type="match status" value="1"/>
</dbReference>
<dbReference type="InterPro" id="IPR012338">
    <property type="entry name" value="Beta-lactam/transpept-like"/>
</dbReference>
<organism evidence="4 5">
    <name type="scientific">Niastella koreensis (strain DSM 17620 / KACC 11465 / NBRC 106392 / GR20-10)</name>
    <dbReference type="NCBI Taxonomy" id="700598"/>
    <lineage>
        <taxon>Bacteria</taxon>
        <taxon>Pseudomonadati</taxon>
        <taxon>Bacteroidota</taxon>
        <taxon>Chitinophagia</taxon>
        <taxon>Chitinophagales</taxon>
        <taxon>Chitinophagaceae</taxon>
        <taxon>Niastella</taxon>
    </lineage>
</organism>
<dbReference type="PATRIC" id="fig|700598.3.peg.2123"/>
<name>G8TFJ6_NIAKG</name>
<dbReference type="PANTHER" id="PTHR43283:SF11">
    <property type="entry name" value="BETA-LACTAMASE-RELATED DOMAIN-CONTAINING PROTEIN"/>
    <property type="match status" value="1"/>
</dbReference>
<evidence type="ECO:0000313" key="4">
    <source>
        <dbReference type="EMBL" id="AEV98427.1"/>
    </source>
</evidence>
<dbReference type="Proteomes" id="UP000005438">
    <property type="component" value="Chromosome"/>
</dbReference>
<reference evidence="4 5" key="1">
    <citation type="submission" date="2011-12" db="EMBL/GenBank/DDBJ databases">
        <title>The complete genome of Niastella koreensis GR20-10.</title>
        <authorList>
            <consortium name="US DOE Joint Genome Institute (JGI-PGF)"/>
            <person name="Lucas S."/>
            <person name="Han J."/>
            <person name="Lapidus A."/>
            <person name="Bruce D."/>
            <person name="Goodwin L."/>
            <person name="Pitluck S."/>
            <person name="Peters L."/>
            <person name="Kyrpides N."/>
            <person name="Mavromatis K."/>
            <person name="Ivanova N."/>
            <person name="Mikhailova N."/>
            <person name="Davenport K."/>
            <person name="Saunders E."/>
            <person name="Detter J.C."/>
            <person name="Tapia R."/>
            <person name="Han C."/>
            <person name="Land M."/>
            <person name="Hauser L."/>
            <person name="Markowitz V."/>
            <person name="Cheng J.-F."/>
            <person name="Hugenholtz P."/>
            <person name="Woyke T."/>
            <person name="Wu D."/>
            <person name="Tindall B."/>
            <person name="Pomrenke H."/>
            <person name="Brambilla E."/>
            <person name="Klenk H.-P."/>
            <person name="Eisen J.A."/>
        </authorList>
    </citation>
    <scope>NUCLEOTIDE SEQUENCE [LARGE SCALE GENOMIC DNA]</scope>
    <source>
        <strain evidence="5">DSM 17620 / KACC 11465 / NBRC 106392 / GR20-10</strain>
    </source>
</reference>
<protein>
    <submittedName>
        <fullName evidence="4">Beta-lactamase</fullName>
    </submittedName>
</protein>
<gene>
    <name evidence="4" type="ordered locus">Niako_2072</name>
</gene>
<dbReference type="AlphaFoldDB" id="G8TFJ6"/>
<feature type="region of interest" description="Disordered" evidence="2">
    <location>
        <begin position="220"/>
        <end position="239"/>
    </location>
</feature>
<dbReference type="SUPFAM" id="SSF56601">
    <property type="entry name" value="beta-lactamase/transpeptidase-like"/>
    <property type="match status" value="1"/>
</dbReference>
<dbReference type="GO" id="GO:0016787">
    <property type="term" value="F:hydrolase activity"/>
    <property type="evidence" value="ECO:0007669"/>
    <property type="project" value="UniProtKB-KW"/>
</dbReference>
<dbReference type="InterPro" id="IPR050789">
    <property type="entry name" value="Diverse_Enzym_Activities"/>
</dbReference>
<evidence type="ECO:0000313" key="5">
    <source>
        <dbReference type="Proteomes" id="UP000005438"/>
    </source>
</evidence>
<dbReference type="Gene3D" id="3.40.710.10">
    <property type="entry name" value="DD-peptidase/beta-lactamase superfamily"/>
    <property type="match status" value="1"/>
</dbReference>